<evidence type="ECO:0000313" key="3">
    <source>
        <dbReference type="Proteomes" id="UP001239414"/>
    </source>
</evidence>
<keyword evidence="1" id="KW-0812">Transmembrane</keyword>
<dbReference type="EMBL" id="JASNUO010000009">
    <property type="protein sequence ID" value="MDK4248175.1"/>
    <property type="molecule type" value="Genomic_DNA"/>
</dbReference>
<sequence length="151" mass="17336">MDDELKKSIEFNDSLQDQGAEHRRLMQNILFVLALVAFYVGINLFAEKIHPAVAIIFYFALIGILVWALLHHQSKVRPSYRQDPYTQPKADKKYYAGMAVMLAPIFGGTMLREHTWIHLIVIAVWGVVMVWVLQSRALDLQARQGKNDDVK</sequence>
<name>A0ABT7FRF6_9CORY</name>
<feature type="transmembrane region" description="Helical" evidence="1">
    <location>
        <begin position="116"/>
        <end position="133"/>
    </location>
</feature>
<gene>
    <name evidence="2" type="ORF">QPX34_09135</name>
</gene>
<protein>
    <submittedName>
        <fullName evidence="2">Cb-type cytochrome C oxidase subunit IV</fullName>
    </submittedName>
</protein>
<reference evidence="2 3" key="1">
    <citation type="submission" date="2023-05" db="EMBL/GenBank/DDBJ databases">
        <title>Metabolic capabilities are highly conserved among human nasal-associated Corynebacterium species in pangenomic analyses.</title>
        <authorList>
            <person name="Tran T.H."/>
            <person name="Roberts A.Q."/>
            <person name="Escapa I.F."/>
            <person name="Gao W."/>
            <person name="Conlan S."/>
            <person name="Kong H."/>
            <person name="Segre J.A."/>
            <person name="Kelly M.S."/>
            <person name="Lemon K.P."/>
        </authorList>
    </citation>
    <scope>NUCLEOTIDE SEQUENCE [LARGE SCALE GENOMIC DNA]</scope>
    <source>
        <strain evidence="2 3">KPL3802</strain>
    </source>
</reference>
<dbReference type="Proteomes" id="UP001239414">
    <property type="component" value="Unassembled WGS sequence"/>
</dbReference>
<dbReference type="RefSeq" id="WP_284609244.1">
    <property type="nucleotide sequence ID" value="NZ_JASNTZ010000003.1"/>
</dbReference>
<keyword evidence="1" id="KW-1133">Transmembrane helix</keyword>
<evidence type="ECO:0000256" key="1">
    <source>
        <dbReference type="SAM" id="Phobius"/>
    </source>
</evidence>
<keyword evidence="1" id="KW-0472">Membrane</keyword>
<evidence type="ECO:0000313" key="2">
    <source>
        <dbReference type="EMBL" id="MDK4248175.1"/>
    </source>
</evidence>
<keyword evidence="3" id="KW-1185">Reference proteome</keyword>
<feature type="transmembrane region" description="Helical" evidence="1">
    <location>
        <begin position="29"/>
        <end position="46"/>
    </location>
</feature>
<accession>A0ABT7FRF6</accession>
<proteinExistence type="predicted"/>
<comment type="caution">
    <text evidence="2">The sequence shown here is derived from an EMBL/GenBank/DDBJ whole genome shotgun (WGS) entry which is preliminary data.</text>
</comment>
<feature type="transmembrane region" description="Helical" evidence="1">
    <location>
        <begin position="93"/>
        <end position="110"/>
    </location>
</feature>
<feature type="transmembrane region" description="Helical" evidence="1">
    <location>
        <begin position="52"/>
        <end position="72"/>
    </location>
</feature>
<organism evidence="2 3">
    <name type="scientific">Corynebacterium accolens</name>
    <dbReference type="NCBI Taxonomy" id="38284"/>
    <lineage>
        <taxon>Bacteria</taxon>
        <taxon>Bacillati</taxon>
        <taxon>Actinomycetota</taxon>
        <taxon>Actinomycetes</taxon>
        <taxon>Mycobacteriales</taxon>
        <taxon>Corynebacteriaceae</taxon>
        <taxon>Corynebacterium</taxon>
    </lineage>
</organism>